<accession>A0A370LDR9</accession>
<sequence>MTADCCKPGTRSGAQAGEEEALASPHVEASGRASRRADFKALSRRRNAEAGKVGVELRLLLRLERGHADSGFFEGALGRVVLPVPSERIRHALAGVRQHACVQPKLRRTKDPYSAPKVHQSGAPQCLAAIDPTEHDS</sequence>
<reference evidence="3" key="1">
    <citation type="submission" date="2018-07" db="EMBL/GenBank/DDBJ databases">
        <authorList>
            <person name="Safronova V.I."/>
            <person name="Chirak E.R."/>
            <person name="Sazanova A.L."/>
        </authorList>
    </citation>
    <scope>NUCLEOTIDE SEQUENCE [LARGE SCALE GENOMIC DNA]</scope>
    <source>
        <strain evidence="3">RCAM04685</strain>
    </source>
</reference>
<feature type="region of interest" description="Disordered" evidence="1">
    <location>
        <begin position="108"/>
        <end position="137"/>
    </location>
</feature>
<organism evidence="2 3">
    <name type="scientific">Bosea caraganae</name>
    <dbReference type="NCBI Taxonomy" id="2763117"/>
    <lineage>
        <taxon>Bacteria</taxon>
        <taxon>Pseudomonadati</taxon>
        <taxon>Pseudomonadota</taxon>
        <taxon>Alphaproteobacteria</taxon>
        <taxon>Hyphomicrobiales</taxon>
        <taxon>Boseaceae</taxon>
        <taxon>Bosea</taxon>
    </lineage>
</organism>
<feature type="region of interest" description="Disordered" evidence="1">
    <location>
        <begin position="1"/>
        <end position="36"/>
    </location>
</feature>
<name>A0A370LDR9_9HYPH</name>
<evidence type="ECO:0000256" key="1">
    <source>
        <dbReference type="SAM" id="MobiDB-lite"/>
    </source>
</evidence>
<keyword evidence="3" id="KW-1185">Reference proteome</keyword>
<dbReference type="EMBL" id="QQTP01000001">
    <property type="protein sequence ID" value="RDJ29705.1"/>
    <property type="molecule type" value="Genomic_DNA"/>
</dbReference>
<dbReference type="Proteomes" id="UP000255207">
    <property type="component" value="Unassembled WGS sequence"/>
</dbReference>
<proteinExistence type="predicted"/>
<evidence type="ECO:0000313" key="3">
    <source>
        <dbReference type="Proteomes" id="UP000255207"/>
    </source>
</evidence>
<protein>
    <submittedName>
        <fullName evidence="2">Uncharacterized protein</fullName>
    </submittedName>
</protein>
<comment type="caution">
    <text evidence="2">The sequence shown here is derived from an EMBL/GenBank/DDBJ whole genome shotgun (WGS) entry which is preliminary data.</text>
</comment>
<gene>
    <name evidence="2" type="ORF">DWE98_04010</name>
</gene>
<dbReference type="AlphaFoldDB" id="A0A370LDR9"/>
<evidence type="ECO:0000313" key="2">
    <source>
        <dbReference type="EMBL" id="RDJ29705.1"/>
    </source>
</evidence>